<sequence>MAGRNWMATYNRLSESLRRFLLPDFENTARIPDKYYRRPVPPEQQTYFVPDRNPVKAQNSLAGAEQKGFHFWDRDYRGTEDVEVEVSLADLGKKALEPLKSETPEGELTVVDEVLDITKMSWEDFDGPEPPFPPTFSGKYEAYGVDQPEQGWVRVI</sequence>
<dbReference type="EMBL" id="HBKR01025307">
    <property type="protein sequence ID" value="CAE2317453.1"/>
    <property type="molecule type" value="Transcribed_RNA"/>
</dbReference>
<gene>
    <name evidence="1" type="ORF">NAES01612_LOCUS16588</name>
</gene>
<dbReference type="AlphaFoldDB" id="A0A7S4L7E6"/>
<protein>
    <submittedName>
        <fullName evidence="1">Uncharacterized protein</fullName>
    </submittedName>
</protein>
<name>A0A7S4L7E6_9EUKA</name>
<organism evidence="1">
    <name type="scientific">Paramoeba aestuarina</name>
    <dbReference type="NCBI Taxonomy" id="180227"/>
    <lineage>
        <taxon>Eukaryota</taxon>
        <taxon>Amoebozoa</taxon>
        <taxon>Discosea</taxon>
        <taxon>Flabellinia</taxon>
        <taxon>Dactylopodida</taxon>
        <taxon>Paramoebidae</taxon>
        <taxon>Paramoeba</taxon>
    </lineage>
</organism>
<accession>A0A7S4L7E6</accession>
<reference evidence="1" key="1">
    <citation type="submission" date="2021-01" db="EMBL/GenBank/DDBJ databases">
        <authorList>
            <person name="Corre E."/>
            <person name="Pelletier E."/>
            <person name="Niang G."/>
            <person name="Scheremetjew M."/>
            <person name="Finn R."/>
            <person name="Kale V."/>
            <person name="Holt S."/>
            <person name="Cochrane G."/>
            <person name="Meng A."/>
            <person name="Brown T."/>
            <person name="Cohen L."/>
        </authorList>
    </citation>
    <scope>NUCLEOTIDE SEQUENCE</scope>
    <source>
        <strain evidence="1">SoJaBio B1-5/56/2</strain>
    </source>
</reference>
<evidence type="ECO:0000313" key="1">
    <source>
        <dbReference type="EMBL" id="CAE2317453.1"/>
    </source>
</evidence>
<proteinExistence type="predicted"/>